<dbReference type="AlphaFoldDB" id="A0A183Q540"/>
<gene>
    <name evidence="1" type="ORF">SMTD_LOCUS21726</name>
</gene>
<keyword evidence="2" id="KW-1185">Reference proteome</keyword>
<evidence type="ECO:0000313" key="1">
    <source>
        <dbReference type="EMBL" id="VDP85517.1"/>
    </source>
</evidence>
<dbReference type="EMBL" id="UZAL01048288">
    <property type="protein sequence ID" value="VDP85517.1"/>
    <property type="molecule type" value="Genomic_DNA"/>
</dbReference>
<protein>
    <submittedName>
        <fullName evidence="1">Uncharacterized protein</fullName>
    </submittedName>
</protein>
<reference evidence="1 2" key="1">
    <citation type="submission" date="2018-11" db="EMBL/GenBank/DDBJ databases">
        <authorList>
            <consortium name="Pathogen Informatics"/>
        </authorList>
    </citation>
    <scope>NUCLEOTIDE SEQUENCE [LARGE SCALE GENOMIC DNA]</scope>
    <source>
        <strain>Denwood</strain>
        <strain evidence="2">Zambia</strain>
    </source>
</reference>
<sequence length="38" mass="4537">MTSNCFTPGLLICLKDVFNVEKMRLHLNVKYSHFRFAY</sequence>
<organism evidence="1 2">
    <name type="scientific">Schistosoma mattheei</name>
    <dbReference type="NCBI Taxonomy" id="31246"/>
    <lineage>
        <taxon>Eukaryota</taxon>
        <taxon>Metazoa</taxon>
        <taxon>Spiralia</taxon>
        <taxon>Lophotrochozoa</taxon>
        <taxon>Platyhelminthes</taxon>
        <taxon>Trematoda</taxon>
        <taxon>Digenea</taxon>
        <taxon>Strigeidida</taxon>
        <taxon>Schistosomatoidea</taxon>
        <taxon>Schistosomatidae</taxon>
        <taxon>Schistosoma</taxon>
    </lineage>
</organism>
<dbReference type="Proteomes" id="UP000269396">
    <property type="component" value="Unassembled WGS sequence"/>
</dbReference>
<accession>A0A183Q540</accession>
<proteinExistence type="predicted"/>
<name>A0A183Q540_9TREM</name>
<evidence type="ECO:0000313" key="2">
    <source>
        <dbReference type="Proteomes" id="UP000269396"/>
    </source>
</evidence>